<proteinExistence type="predicted"/>
<feature type="region of interest" description="Disordered" evidence="1">
    <location>
        <begin position="45"/>
        <end position="70"/>
    </location>
</feature>
<dbReference type="Proteomes" id="UP000257109">
    <property type="component" value="Unassembled WGS sequence"/>
</dbReference>
<protein>
    <submittedName>
        <fullName evidence="2">Uncharacterized protein</fullName>
    </submittedName>
</protein>
<sequence length="70" mass="7639">MSKGYKVYNLKTKKPLGIGKKNKWRRKKIPTTILQYNLTIKNEQSTLSTISSSSSSSALSSSSSSPSSTP</sequence>
<comment type="caution">
    <text evidence="2">The sequence shown here is derived from an EMBL/GenBank/DDBJ whole genome shotgun (WGS) entry which is preliminary data.</text>
</comment>
<feature type="non-terminal residue" evidence="2">
    <location>
        <position position="1"/>
    </location>
</feature>
<evidence type="ECO:0000313" key="3">
    <source>
        <dbReference type="Proteomes" id="UP000257109"/>
    </source>
</evidence>
<organism evidence="2 3">
    <name type="scientific">Mucuna pruriens</name>
    <name type="common">Velvet bean</name>
    <name type="synonym">Dolichos pruriens</name>
    <dbReference type="NCBI Taxonomy" id="157652"/>
    <lineage>
        <taxon>Eukaryota</taxon>
        <taxon>Viridiplantae</taxon>
        <taxon>Streptophyta</taxon>
        <taxon>Embryophyta</taxon>
        <taxon>Tracheophyta</taxon>
        <taxon>Spermatophyta</taxon>
        <taxon>Magnoliopsida</taxon>
        <taxon>eudicotyledons</taxon>
        <taxon>Gunneridae</taxon>
        <taxon>Pentapetalae</taxon>
        <taxon>rosids</taxon>
        <taxon>fabids</taxon>
        <taxon>Fabales</taxon>
        <taxon>Fabaceae</taxon>
        <taxon>Papilionoideae</taxon>
        <taxon>50 kb inversion clade</taxon>
        <taxon>NPAAA clade</taxon>
        <taxon>indigoferoid/millettioid clade</taxon>
        <taxon>Phaseoleae</taxon>
        <taxon>Mucuna</taxon>
    </lineage>
</organism>
<evidence type="ECO:0000256" key="1">
    <source>
        <dbReference type="SAM" id="MobiDB-lite"/>
    </source>
</evidence>
<name>A0A371I7Y6_MUCPR</name>
<reference evidence="2" key="1">
    <citation type="submission" date="2018-05" db="EMBL/GenBank/DDBJ databases">
        <title>Draft genome of Mucuna pruriens seed.</title>
        <authorList>
            <person name="Nnadi N.E."/>
            <person name="Vos R."/>
            <person name="Hasami M.H."/>
            <person name="Devisetty U.K."/>
            <person name="Aguiy J.C."/>
        </authorList>
    </citation>
    <scope>NUCLEOTIDE SEQUENCE [LARGE SCALE GENOMIC DNA]</scope>
    <source>
        <strain evidence="2">JCA_2017</strain>
    </source>
</reference>
<gene>
    <name evidence="2" type="ORF">CR513_04262</name>
</gene>
<dbReference type="EMBL" id="QJKJ01000704">
    <property type="protein sequence ID" value="RDY11129.1"/>
    <property type="molecule type" value="Genomic_DNA"/>
</dbReference>
<accession>A0A371I7Y6</accession>
<keyword evidence="3" id="KW-1185">Reference proteome</keyword>
<evidence type="ECO:0000313" key="2">
    <source>
        <dbReference type="EMBL" id="RDY11129.1"/>
    </source>
</evidence>
<dbReference type="AlphaFoldDB" id="A0A371I7Y6"/>